<dbReference type="AlphaFoldDB" id="A0A3L6RCB5"/>
<evidence type="ECO:0000313" key="1">
    <source>
        <dbReference type="EMBL" id="RLN00046.1"/>
    </source>
</evidence>
<proteinExistence type="predicted"/>
<name>A0A3L6RCB5_PANMI</name>
<dbReference type="EMBL" id="PQIB02000009">
    <property type="protein sequence ID" value="RLN00046.1"/>
    <property type="molecule type" value="Genomic_DNA"/>
</dbReference>
<dbReference type="OrthoDB" id="10573428at2759"/>
<organism evidence="1 2">
    <name type="scientific">Panicum miliaceum</name>
    <name type="common">Proso millet</name>
    <name type="synonym">Broomcorn millet</name>
    <dbReference type="NCBI Taxonomy" id="4540"/>
    <lineage>
        <taxon>Eukaryota</taxon>
        <taxon>Viridiplantae</taxon>
        <taxon>Streptophyta</taxon>
        <taxon>Embryophyta</taxon>
        <taxon>Tracheophyta</taxon>
        <taxon>Spermatophyta</taxon>
        <taxon>Magnoliopsida</taxon>
        <taxon>Liliopsida</taxon>
        <taxon>Poales</taxon>
        <taxon>Poaceae</taxon>
        <taxon>PACMAD clade</taxon>
        <taxon>Panicoideae</taxon>
        <taxon>Panicodae</taxon>
        <taxon>Paniceae</taxon>
        <taxon>Panicinae</taxon>
        <taxon>Panicum</taxon>
        <taxon>Panicum sect. Panicum</taxon>
    </lineage>
</organism>
<evidence type="ECO:0000313" key="2">
    <source>
        <dbReference type="Proteomes" id="UP000275267"/>
    </source>
</evidence>
<dbReference type="STRING" id="4540.A0A3L6RCB5"/>
<accession>A0A3L6RCB5</accession>
<reference evidence="2" key="1">
    <citation type="journal article" date="2019" name="Nat. Commun.">
        <title>The genome of broomcorn millet.</title>
        <authorList>
            <person name="Zou C."/>
            <person name="Miki D."/>
            <person name="Li D."/>
            <person name="Tang Q."/>
            <person name="Xiao L."/>
            <person name="Rajput S."/>
            <person name="Deng P."/>
            <person name="Jia W."/>
            <person name="Huang R."/>
            <person name="Zhang M."/>
            <person name="Sun Y."/>
            <person name="Hu J."/>
            <person name="Fu X."/>
            <person name="Schnable P.S."/>
            <person name="Li F."/>
            <person name="Zhang H."/>
            <person name="Feng B."/>
            <person name="Zhu X."/>
            <person name="Liu R."/>
            <person name="Schnable J.C."/>
            <person name="Zhu J.-K."/>
            <person name="Zhang H."/>
        </authorList>
    </citation>
    <scope>NUCLEOTIDE SEQUENCE [LARGE SCALE GENOMIC DNA]</scope>
</reference>
<gene>
    <name evidence="1" type="ORF">C2845_PM06G05860</name>
</gene>
<dbReference type="Proteomes" id="UP000275267">
    <property type="component" value="Unassembled WGS sequence"/>
</dbReference>
<sequence>MQKDLEERVESPTEVDSGKEAFEAVLLEHKHEIEVLKGAMASAAKHFEVELAHRDLEIDKCKHELEVVSEKYFHDKSTLEDEHRRLQGHMEDGLFQAGQGIKR</sequence>
<comment type="caution">
    <text evidence="1">The sequence shown here is derived from an EMBL/GenBank/DDBJ whole genome shotgun (WGS) entry which is preliminary data.</text>
</comment>
<protein>
    <submittedName>
        <fullName evidence="1">Protein NETWORKED 4B-like isoform X1</fullName>
    </submittedName>
</protein>
<keyword evidence="2" id="KW-1185">Reference proteome</keyword>